<dbReference type="PANTHER" id="PTHR43124">
    <property type="entry name" value="PURINE EFFLUX PUMP PBUE"/>
    <property type="match status" value="1"/>
</dbReference>
<keyword evidence="5 6" id="KW-0472">Membrane</keyword>
<protein>
    <recommendedName>
        <fullName evidence="9">MFS transporter</fullName>
    </recommendedName>
</protein>
<name>A0A6S6PID8_ACEAC</name>
<feature type="transmembrane region" description="Helical" evidence="6">
    <location>
        <begin position="153"/>
        <end position="171"/>
    </location>
</feature>
<feature type="transmembrane region" description="Helical" evidence="6">
    <location>
        <begin position="183"/>
        <end position="203"/>
    </location>
</feature>
<dbReference type="Proteomes" id="UP000515220">
    <property type="component" value="Chromosome"/>
</dbReference>
<feature type="transmembrane region" description="Helical" evidence="6">
    <location>
        <begin position="289"/>
        <end position="307"/>
    </location>
</feature>
<evidence type="ECO:0008006" key="9">
    <source>
        <dbReference type="Google" id="ProtNLM"/>
    </source>
</evidence>
<feature type="transmembrane region" description="Helical" evidence="6">
    <location>
        <begin position="97"/>
        <end position="115"/>
    </location>
</feature>
<keyword evidence="2" id="KW-1003">Cell membrane</keyword>
<evidence type="ECO:0000256" key="3">
    <source>
        <dbReference type="ARBA" id="ARBA00022692"/>
    </source>
</evidence>
<dbReference type="AlphaFoldDB" id="A0A6S6PID8"/>
<gene>
    <name evidence="7" type="ORF">AAJCM20276_16930</name>
</gene>
<sequence>MNQIVTVNSSTHPVSGMIRTGTVSIPFSVALVVALGSITATAHLGNNFTPYLIGGLIDLFGFSPLQMGVWSMVELLAYAATMLFIAPHVVRLSPRRLALAAGALIGAAQFSSSLLDSFIPLLVTRLACGLGFGLANTALNLTAARTDSPTRALSIGLAVQTILYTLINLALPVVGTHHGTPGMFTMLAVLAVLFTIAGGSLLPDRPVSQHLQAPVQWNELKSDGWIVLTAISLFSFGSLALWPFIERAAHEIGISAVTYGRYQSIATLACAVSNTVFGILAPRIPRRRSLPAALLICGLSCAALTLVSNEAGFAIALIVFNVSWLIAYPLILSVAYQIDAGGRLAVLCSSAWIVNMAAGSFVTGAIAQWLGNYVLVGPLGLISCIGAFLLLRPLVHPRVESGE</sequence>
<dbReference type="Gene3D" id="1.20.1250.20">
    <property type="entry name" value="MFS general substrate transporter like domains"/>
    <property type="match status" value="2"/>
</dbReference>
<dbReference type="Pfam" id="PF07690">
    <property type="entry name" value="MFS_1"/>
    <property type="match status" value="1"/>
</dbReference>
<evidence type="ECO:0000313" key="8">
    <source>
        <dbReference type="Proteomes" id="UP000515220"/>
    </source>
</evidence>
<organism evidence="7 8">
    <name type="scientific">Acetobacter aceti</name>
    <dbReference type="NCBI Taxonomy" id="435"/>
    <lineage>
        <taxon>Bacteria</taxon>
        <taxon>Pseudomonadati</taxon>
        <taxon>Pseudomonadota</taxon>
        <taxon>Alphaproteobacteria</taxon>
        <taxon>Acetobacterales</taxon>
        <taxon>Acetobacteraceae</taxon>
        <taxon>Acetobacter</taxon>
        <taxon>Acetobacter subgen. Acetobacter</taxon>
    </lineage>
</organism>
<feature type="transmembrane region" description="Helical" evidence="6">
    <location>
        <begin position="265"/>
        <end position="282"/>
    </location>
</feature>
<feature type="transmembrane region" description="Helical" evidence="6">
    <location>
        <begin position="121"/>
        <end position="141"/>
    </location>
</feature>
<proteinExistence type="predicted"/>
<dbReference type="SUPFAM" id="SSF103473">
    <property type="entry name" value="MFS general substrate transporter"/>
    <property type="match status" value="1"/>
</dbReference>
<feature type="transmembrane region" description="Helical" evidence="6">
    <location>
        <begin position="373"/>
        <end position="391"/>
    </location>
</feature>
<feature type="transmembrane region" description="Helical" evidence="6">
    <location>
        <begin position="313"/>
        <end position="332"/>
    </location>
</feature>
<dbReference type="PANTHER" id="PTHR43124:SF10">
    <property type="entry name" value="PURINE EFFLUX PUMP PBUE"/>
    <property type="match status" value="1"/>
</dbReference>
<accession>A0A6S6PID8</accession>
<dbReference type="InterPro" id="IPR036259">
    <property type="entry name" value="MFS_trans_sf"/>
</dbReference>
<dbReference type="EMBL" id="AP023326">
    <property type="protein sequence ID" value="BCI67069.1"/>
    <property type="molecule type" value="Genomic_DNA"/>
</dbReference>
<dbReference type="GO" id="GO:0022857">
    <property type="term" value="F:transmembrane transporter activity"/>
    <property type="evidence" value="ECO:0007669"/>
    <property type="project" value="InterPro"/>
</dbReference>
<evidence type="ECO:0000256" key="1">
    <source>
        <dbReference type="ARBA" id="ARBA00004651"/>
    </source>
</evidence>
<comment type="subcellular location">
    <subcellularLocation>
        <location evidence="1">Cell membrane</location>
        <topology evidence="1">Multi-pass membrane protein</topology>
    </subcellularLocation>
</comment>
<dbReference type="InterPro" id="IPR050189">
    <property type="entry name" value="MFS_Efflux_Transporters"/>
</dbReference>
<dbReference type="InterPro" id="IPR011701">
    <property type="entry name" value="MFS"/>
</dbReference>
<evidence type="ECO:0000256" key="4">
    <source>
        <dbReference type="ARBA" id="ARBA00022989"/>
    </source>
</evidence>
<dbReference type="GO" id="GO:0005886">
    <property type="term" value="C:plasma membrane"/>
    <property type="evidence" value="ECO:0007669"/>
    <property type="project" value="UniProtKB-SubCell"/>
</dbReference>
<feature type="transmembrane region" description="Helical" evidence="6">
    <location>
        <begin position="224"/>
        <end position="245"/>
    </location>
</feature>
<keyword evidence="3 6" id="KW-0812">Transmembrane</keyword>
<feature type="transmembrane region" description="Helical" evidence="6">
    <location>
        <begin position="25"/>
        <end position="45"/>
    </location>
</feature>
<reference evidence="7 8" key="1">
    <citation type="submission" date="2020-07" db="EMBL/GenBank/DDBJ databases">
        <title>Complete Genome Sequence of an acetic acid bacterium, Acetobacter aceti JCM20276.</title>
        <authorList>
            <person name="Hirose Y."/>
            <person name="Mihara H."/>
        </authorList>
    </citation>
    <scope>NUCLEOTIDE SEQUENCE [LARGE SCALE GENOMIC DNA]</scope>
    <source>
        <strain evidence="7 8">JCM20276</strain>
    </source>
</reference>
<evidence type="ECO:0000256" key="2">
    <source>
        <dbReference type="ARBA" id="ARBA00022475"/>
    </source>
</evidence>
<feature type="transmembrane region" description="Helical" evidence="6">
    <location>
        <begin position="65"/>
        <end position="85"/>
    </location>
</feature>
<evidence type="ECO:0000313" key="7">
    <source>
        <dbReference type="EMBL" id="BCI67069.1"/>
    </source>
</evidence>
<evidence type="ECO:0000256" key="5">
    <source>
        <dbReference type="ARBA" id="ARBA00023136"/>
    </source>
</evidence>
<keyword evidence="4 6" id="KW-1133">Transmembrane helix</keyword>
<feature type="transmembrane region" description="Helical" evidence="6">
    <location>
        <begin position="344"/>
        <end position="367"/>
    </location>
</feature>
<evidence type="ECO:0000256" key="6">
    <source>
        <dbReference type="SAM" id="Phobius"/>
    </source>
</evidence>